<feature type="non-terminal residue" evidence="1">
    <location>
        <position position="1"/>
    </location>
</feature>
<dbReference type="AlphaFoldDB" id="A0A133U4P1"/>
<gene>
    <name evidence="1" type="ORF">AKJ62_03745</name>
</gene>
<sequence length="36" mass="4299">SRSEVVEAILTAYFRSDVNHEKKARELIIRKRKNKL</sequence>
<evidence type="ECO:0000313" key="1">
    <source>
        <dbReference type="EMBL" id="KXA89136.1"/>
    </source>
</evidence>
<keyword evidence="2" id="KW-1185">Reference proteome</keyword>
<dbReference type="PATRIC" id="fig|1698261.3.peg.869"/>
<name>A0A133U4P1_9EURY</name>
<protein>
    <submittedName>
        <fullName evidence="1">Transposase</fullName>
    </submittedName>
</protein>
<proteinExistence type="predicted"/>
<dbReference type="Proteomes" id="UP000070589">
    <property type="component" value="Unassembled WGS sequence"/>
</dbReference>
<dbReference type="EMBL" id="LHXL01000054">
    <property type="protein sequence ID" value="KXA89136.1"/>
    <property type="molecule type" value="Genomic_DNA"/>
</dbReference>
<reference evidence="1 2" key="1">
    <citation type="journal article" date="2016" name="Sci. Rep.">
        <title>Metabolic traits of an uncultured archaeal lineage -MSBL1- from brine pools of the Red Sea.</title>
        <authorList>
            <person name="Mwirichia R."/>
            <person name="Alam I."/>
            <person name="Rashid M."/>
            <person name="Vinu M."/>
            <person name="Ba-Alawi W."/>
            <person name="Anthony Kamau A."/>
            <person name="Kamanda Ngugi D."/>
            <person name="Goker M."/>
            <person name="Klenk H.P."/>
            <person name="Bajic V."/>
            <person name="Stingl U."/>
        </authorList>
    </citation>
    <scope>NUCLEOTIDE SEQUENCE [LARGE SCALE GENOMIC DNA]</scope>
    <source>
        <strain evidence="1">SCGC-AAA259D14</strain>
    </source>
</reference>
<organism evidence="1 2">
    <name type="scientific">candidate division MSBL1 archaeon SCGC-AAA259D14</name>
    <dbReference type="NCBI Taxonomy" id="1698261"/>
    <lineage>
        <taxon>Archaea</taxon>
        <taxon>Methanobacteriati</taxon>
        <taxon>Methanobacteriota</taxon>
        <taxon>candidate division MSBL1</taxon>
    </lineage>
</organism>
<evidence type="ECO:0000313" key="2">
    <source>
        <dbReference type="Proteomes" id="UP000070589"/>
    </source>
</evidence>
<comment type="caution">
    <text evidence="1">The sequence shown here is derived from an EMBL/GenBank/DDBJ whole genome shotgun (WGS) entry which is preliminary data.</text>
</comment>
<accession>A0A133U4P1</accession>